<protein>
    <recommendedName>
        <fullName evidence="3">TrpR like protein, YerC/YecD</fullName>
    </recommendedName>
</protein>
<dbReference type="InterPro" id="IPR000831">
    <property type="entry name" value="Trp_repress"/>
</dbReference>
<dbReference type="Proteomes" id="UP000177659">
    <property type="component" value="Unassembled WGS sequence"/>
</dbReference>
<name>A0A1F6D1R4_9BACT</name>
<dbReference type="Pfam" id="PF01371">
    <property type="entry name" value="Trp_repressor"/>
    <property type="match status" value="1"/>
</dbReference>
<sequence length="148" mass="16941">MSQVSSRHVDKKVLLRIAQLLVRHVARVRTTAAAHNFLHDLFTETEQIMLAKRFATIVMLEQGSSYQHIQKTLGVSSSTVARVWKAKQNGDFDKLLRQCFPHGRRKKLKRGSVDLVRILEVLLSAGLPPMGRGRWRRISAAIEQPRHR</sequence>
<evidence type="ECO:0000313" key="2">
    <source>
        <dbReference type="Proteomes" id="UP000177659"/>
    </source>
</evidence>
<comment type="caution">
    <text evidence="1">The sequence shown here is derived from an EMBL/GenBank/DDBJ whole genome shotgun (WGS) entry which is preliminary data.</text>
</comment>
<dbReference type="InterPro" id="IPR038116">
    <property type="entry name" value="TrpR-like_sf"/>
</dbReference>
<proteinExistence type="predicted"/>
<dbReference type="GO" id="GO:0043565">
    <property type="term" value="F:sequence-specific DNA binding"/>
    <property type="evidence" value="ECO:0007669"/>
    <property type="project" value="InterPro"/>
</dbReference>
<dbReference type="GO" id="GO:0003700">
    <property type="term" value="F:DNA-binding transcription factor activity"/>
    <property type="evidence" value="ECO:0007669"/>
    <property type="project" value="InterPro"/>
</dbReference>
<dbReference type="InterPro" id="IPR010921">
    <property type="entry name" value="Trp_repressor/repl_initiator"/>
</dbReference>
<gene>
    <name evidence="1" type="ORF">A3D62_01690</name>
</gene>
<dbReference type="AlphaFoldDB" id="A0A1F6D1R4"/>
<evidence type="ECO:0008006" key="3">
    <source>
        <dbReference type="Google" id="ProtNLM"/>
    </source>
</evidence>
<evidence type="ECO:0000313" key="1">
    <source>
        <dbReference type="EMBL" id="OGG55315.1"/>
    </source>
</evidence>
<reference evidence="1 2" key="1">
    <citation type="journal article" date="2016" name="Nat. Commun.">
        <title>Thousands of microbial genomes shed light on interconnected biogeochemical processes in an aquifer system.</title>
        <authorList>
            <person name="Anantharaman K."/>
            <person name="Brown C.T."/>
            <person name="Hug L.A."/>
            <person name="Sharon I."/>
            <person name="Castelle C.J."/>
            <person name="Probst A.J."/>
            <person name="Thomas B.C."/>
            <person name="Singh A."/>
            <person name="Wilkins M.J."/>
            <person name="Karaoz U."/>
            <person name="Brodie E.L."/>
            <person name="Williams K.H."/>
            <person name="Hubbard S.S."/>
            <person name="Banfield J.F."/>
        </authorList>
    </citation>
    <scope>NUCLEOTIDE SEQUENCE [LARGE SCALE GENOMIC DNA]</scope>
</reference>
<dbReference type="EMBL" id="MFLC01000005">
    <property type="protein sequence ID" value="OGG55315.1"/>
    <property type="molecule type" value="Genomic_DNA"/>
</dbReference>
<dbReference type="Gene3D" id="1.10.1270.10">
    <property type="entry name" value="TrpR-like"/>
    <property type="match status" value="1"/>
</dbReference>
<accession>A0A1F6D1R4</accession>
<organism evidence="1 2">
    <name type="scientific">Candidatus Kaiserbacteria bacterium RIFCSPHIGHO2_02_FULL_49_11</name>
    <dbReference type="NCBI Taxonomy" id="1798489"/>
    <lineage>
        <taxon>Bacteria</taxon>
        <taxon>Candidatus Kaiseribacteriota</taxon>
    </lineage>
</organism>
<dbReference type="SUPFAM" id="SSF48295">
    <property type="entry name" value="TrpR-like"/>
    <property type="match status" value="1"/>
</dbReference>